<proteinExistence type="predicted"/>
<dbReference type="AlphaFoldDB" id="A0A1A9KD15"/>
<organism evidence="2 3">
    <name type="scientific">Pseudomonas citronellolis</name>
    <dbReference type="NCBI Taxonomy" id="53408"/>
    <lineage>
        <taxon>Bacteria</taxon>
        <taxon>Pseudomonadati</taxon>
        <taxon>Pseudomonadota</taxon>
        <taxon>Gammaproteobacteria</taxon>
        <taxon>Pseudomonadales</taxon>
        <taxon>Pseudomonadaceae</taxon>
        <taxon>Pseudomonas</taxon>
    </lineage>
</organism>
<gene>
    <name evidence="2" type="ORF">A9C11_16220</name>
</gene>
<feature type="domain" description="Crocagin biosynthetic protein CgnE/B" evidence="1">
    <location>
        <begin position="14"/>
        <end position="304"/>
    </location>
</feature>
<name>A0A1A9KD15_9PSED</name>
<dbReference type="RefSeq" id="WP_009622125.1">
    <property type="nucleotide sequence ID" value="NZ_CALEBV010000079.1"/>
</dbReference>
<sequence length="307" mass="33748">MHRQNGILDLFDSSEVIILSDNETFNSLVSEQGWPTANLAELSRAPQCSVVFSFSDAAAIRSHDLAAQYPESRMVFCALHVFDASLETALYSFDLMCASDFKNALEKQCIAAEMMETSSRLRLCGQGADGWVDLDSSVKPYALLKSVEGPFVHSVAEFFEVHHAHLHRKQAAPFWVSGEFLVSGVLSVMRPTGRLPYENSTRDVDAFVQKVAAANSVKMIVTDNKVTSFCIDAEEQVDFLRILGGDRQELVTEFAIGVNEAIEEKIDYARNSQLNEGIEGIHLAIGDGVSGYHIDFLCPSVGVEVEG</sequence>
<evidence type="ECO:0000259" key="1">
    <source>
        <dbReference type="Pfam" id="PF26231"/>
    </source>
</evidence>
<dbReference type="Proteomes" id="UP000077748">
    <property type="component" value="Chromosome"/>
</dbReference>
<reference evidence="2 3" key="1">
    <citation type="submission" date="2016-05" db="EMBL/GenBank/DDBJ databases">
        <title>Genome Sequence of Pseudomonas citronellolis Strain SJTE-3, an Estrogens and Persistent Organic Pollutants degradation strain.</title>
        <authorList>
            <person name="Liang R."/>
        </authorList>
    </citation>
    <scope>NUCLEOTIDE SEQUENCE [LARGE SCALE GENOMIC DNA]</scope>
    <source>
        <strain evidence="2 3">SJTE-3</strain>
    </source>
</reference>
<evidence type="ECO:0000313" key="3">
    <source>
        <dbReference type="Proteomes" id="UP000077748"/>
    </source>
</evidence>
<accession>A0A1A9KD15</accession>
<dbReference type="InterPro" id="IPR058799">
    <property type="entry name" value="CgnE_B"/>
</dbReference>
<dbReference type="EMBL" id="CP015878">
    <property type="protein sequence ID" value="ANI15425.1"/>
    <property type="molecule type" value="Genomic_DNA"/>
</dbReference>
<evidence type="ECO:0000313" key="2">
    <source>
        <dbReference type="EMBL" id="ANI15425.1"/>
    </source>
</evidence>
<protein>
    <recommendedName>
        <fullName evidence="1">Crocagin biosynthetic protein CgnE/B domain-containing protein</fullName>
    </recommendedName>
</protein>
<dbReference type="Pfam" id="PF26231">
    <property type="entry name" value="CgnE_B"/>
    <property type="match status" value="1"/>
</dbReference>